<evidence type="ECO:0000313" key="2">
    <source>
        <dbReference type="Proteomes" id="UP000295264"/>
    </source>
</evidence>
<feature type="non-terminal residue" evidence="1">
    <location>
        <position position="59"/>
    </location>
</feature>
<name>A0A484GL07_SOUCH</name>
<sequence length="59" mass="6986">KKIFSQNAYLAQSKKKNLWWMAEKTGHIFSHITYLFQPQRINTREESSECIECGKVHSN</sequence>
<proteinExistence type="predicted"/>
<feature type="non-terminal residue" evidence="1">
    <location>
        <position position="1"/>
    </location>
</feature>
<evidence type="ECO:0000313" key="1">
    <source>
        <dbReference type="EMBL" id="TEA36181.1"/>
    </source>
</evidence>
<keyword evidence="2" id="KW-1185">Reference proteome</keyword>
<comment type="caution">
    <text evidence="1">The sequence shown here is derived from an EMBL/GenBank/DDBJ whole genome shotgun (WGS) entry which is preliminary data.</text>
</comment>
<accession>A0A484GL07</accession>
<reference evidence="1 2" key="1">
    <citation type="journal article" date="2018" name="Genomics">
        <title>Molecular footprints of inshore aquatic adaptation in Indo-Pacific humpback dolphin (Sousa chinensis).</title>
        <authorList>
            <person name="Ming Y."/>
            <person name="Jian J."/>
            <person name="Yu F."/>
            <person name="Yu X."/>
            <person name="Wang J."/>
            <person name="Liu W."/>
        </authorList>
    </citation>
    <scope>NUCLEOTIDE SEQUENCE [LARGE SCALE GENOMIC DNA]</scope>
    <source>
        <strain evidence="1">MY-2018</strain>
        <tissue evidence="1">Skin</tissue>
    </source>
</reference>
<organism evidence="1 2">
    <name type="scientific">Sousa chinensis</name>
    <name type="common">Indo-pacific humpbacked dolphin</name>
    <name type="synonym">Steno chinensis</name>
    <dbReference type="NCBI Taxonomy" id="103600"/>
    <lineage>
        <taxon>Eukaryota</taxon>
        <taxon>Metazoa</taxon>
        <taxon>Chordata</taxon>
        <taxon>Craniata</taxon>
        <taxon>Vertebrata</taxon>
        <taxon>Euteleostomi</taxon>
        <taxon>Mammalia</taxon>
        <taxon>Eutheria</taxon>
        <taxon>Laurasiatheria</taxon>
        <taxon>Artiodactyla</taxon>
        <taxon>Whippomorpha</taxon>
        <taxon>Cetacea</taxon>
        <taxon>Odontoceti</taxon>
        <taxon>Delphinidae</taxon>
        <taxon>Sousa</taxon>
    </lineage>
</organism>
<dbReference type="AlphaFoldDB" id="A0A484GL07"/>
<gene>
    <name evidence="1" type="ORF">DBR06_SOUSAS7510019</name>
</gene>
<dbReference type="Proteomes" id="UP000295264">
    <property type="component" value="Unassembled WGS sequence"/>
</dbReference>
<protein>
    <submittedName>
        <fullName evidence="1">Uncharacterized protein</fullName>
    </submittedName>
</protein>
<dbReference type="EMBL" id="QWLN02006709">
    <property type="protein sequence ID" value="TEA36181.1"/>
    <property type="molecule type" value="Genomic_DNA"/>
</dbReference>